<proteinExistence type="predicted"/>
<dbReference type="EMBL" id="DS268109">
    <property type="protein sequence ID" value="KMM65734.1"/>
    <property type="molecule type" value="Genomic_DNA"/>
</dbReference>
<evidence type="ECO:0000313" key="3">
    <source>
        <dbReference type="Proteomes" id="UP000054567"/>
    </source>
</evidence>
<dbReference type="Gene3D" id="3.40.50.1110">
    <property type="entry name" value="SGNH hydrolase"/>
    <property type="match status" value="1"/>
</dbReference>
<reference evidence="3" key="2">
    <citation type="journal article" date="2009" name="Genome Res.">
        <title>Comparative genomic analyses of the human fungal pathogens Coccidioides and their relatives.</title>
        <authorList>
            <person name="Sharpton T.J."/>
            <person name="Stajich J.E."/>
            <person name="Rounsley S.D."/>
            <person name="Gardner M.J."/>
            <person name="Wortman J.R."/>
            <person name="Jordar V.S."/>
            <person name="Maiti R."/>
            <person name="Kodira C.D."/>
            <person name="Neafsey D.E."/>
            <person name="Zeng Q."/>
            <person name="Hung C.-Y."/>
            <person name="McMahan C."/>
            <person name="Muszewska A."/>
            <person name="Grynberg M."/>
            <person name="Mandel M.A."/>
            <person name="Kellner E.M."/>
            <person name="Barker B.M."/>
            <person name="Galgiani J.N."/>
            <person name="Orbach M.J."/>
            <person name="Kirkland T.N."/>
            <person name="Cole G.T."/>
            <person name="Henn M.R."/>
            <person name="Birren B.W."/>
            <person name="Taylor J.W."/>
        </authorList>
    </citation>
    <scope>NUCLEOTIDE SEQUENCE [LARGE SCALE GENOMIC DNA]</scope>
    <source>
        <strain evidence="3">RMSCC 3488</strain>
    </source>
</reference>
<dbReference type="AlphaFoldDB" id="A0A0J6F9V6"/>
<organism evidence="2 3">
    <name type="scientific">Coccidioides posadasii RMSCC 3488</name>
    <dbReference type="NCBI Taxonomy" id="454284"/>
    <lineage>
        <taxon>Eukaryota</taxon>
        <taxon>Fungi</taxon>
        <taxon>Dikarya</taxon>
        <taxon>Ascomycota</taxon>
        <taxon>Pezizomycotina</taxon>
        <taxon>Eurotiomycetes</taxon>
        <taxon>Eurotiomycetidae</taxon>
        <taxon>Onygenales</taxon>
        <taxon>Onygenaceae</taxon>
        <taxon>Coccidioides</taxon>
    </lineage>
</organism>
<dbReference type="InterPro" id="IPR045136">
    <property type="entry name" value="Iah1-like"/>
</dbReference>
<dbReference type="PANTHER" id="PTHR14209">
    <property type="entry name" value="ISOAMYL ACETATE-HYDROLYZING ESTERASE 1"/>
    <property type="match status" value="1"/>
</dbReference>
<gene>
    <name evidence="2" type="ORF">CPAG_02077</name>
</gene>
<dbReference type="OrthoDB" id="671439at2759"/>
<evidence type="ECO:0000259" key="1">
    <source>
        <dbReference type="Pfam" id="PF13472"/>
    </source>
</evidence>
<dbReference type="InterPro" id="IPR013830">
    <property type="entry name" value="SGNH_hydro"/>
</dbReference>
<accession>A0A0J6F9V6</accession>
<dbReference type="CDD" id="cd01838">
    <property type="entry name" value="Isoamyl_acetate_hydrolase_like"/>
    <property type="match status" value="1"/>
</dbReference>
<dbReference type="InterPro" id="IPR036514">
    <property type="entry name" value="SGNH_hydro_sf"/>
</dbReference>
<sequence>MSTDRSLDGAAAPCPMSITFDQFIIFGDSITQGASSQEKGFTFQPALQDVYIRRLDVINRGFSGYTSPQGLTALGQFFPPVEKDKVRLMTIFFGANDAVLPPYDQHVPLEKYQQSLRSIITHKAVNAQKTKLLLLTPPPVNEYQLESYGRESGYSTLTRKAQVTKLYADACREVGKSLDTPVVDIWSAFMKEAGWTEGEPLAGSKDAPPNKKLAELLCDGLHFTSEGYKVMYAETMKVIREEYPEEAPEKLPILFPPRLEAPGS</sequence>
<dbReference type="SUPFAM" id="SSF52266">
    <property type="entry name" value="SGNH hydrolase"/>
    <property type="match status" value="1"/>
</dbReference>
<evidence type="ECO:0000313" key="2">
    <source>
        <dbReference type="EMBL" id="KMM65734.1"/>
    </source>
</evidence>
<reference evidence="3" key="3">
    <citation type="journal article" date="2010" name="Genome Res.">
        <title>Population genomic sequencing of Coccidioides fungi reveals recent hybridization and transposon control.</title>
        <authorList>
            <person name="Neafsey D.E."/>
            <person name="Barker B.M."/>
            <person name="Sharpton T.J."/>
            <person name="Stajich J.E."/>
            <person name="Park D.J."/>
            <person name="Whiston E."/>
            <person name="Hung C.-Y."/>
            <person name="McMahan C."/>
            <person name="White J."/>
            <person name="Sykes S."/>
            <person name="Heiman D."/>
            <person name="Young S."/>
            <person name="Zeng Q."/>
            <person name="Abouelleil A."/>
            <person name="Aftuck L."/>
            <person name="Bessette D."/>
            <person name="Brown A."/>
            <person name="FitzGerald M."/>
            <person name="Lui A."/>
            <person name="Macdonald J.P."/>
            <person name="Priest M."/>
            <person name="Orbach M.J."/>
            <person name="Galgiani J.N."/>
            <person name="Kirkland T.N."/>
            <person name="Cole G.T."/>
            <person name="Birren B.W."/>
            <person name="Henn M.R."/>
            <person name="Taylor J.W."/>
            <person name="Rounsley S.D."/>
        </authorList>
    </citation>
    <scope>NUCLEOTIDE SEQUENCE [LARGE SCALE GENOMIC DNA]</scope>
    <source>
        <strain evidence="3">RMSCC 3488</strain>
    </source>
</reference>
<name>A0A0J6F9V6_COCPO</name>
<protein>
    <recommendedName>
        <fullName evidence="1">SGNH hydrolase-type esterase domain-containing protein</fullName>
    </recommendedName>
</protein>
<dbReference type="Pfam" id="PF13472">
    <property type="entry name" value="Lipase_GDSL_2"/>
    <property type="match status" value="1"/>
</dbReference>
<dbReference type="VEuPathDB" id="FungiDB:CPAG_02077"/>
<dbReference type="Proteomes" id="UP000054567">
    <property type="component" value="Unassembled WGS sequence"/>
</dbReference>
<feature type="domain" description="SGNH hydrolase-type esterase" evidence="1">
    <location>
        <begin position="25"/>
        <end position="230"/>
    </location>
</feature>
<reference evidence="2 3" key="1">
    <citation type="submission" date="2007-06" db="EMBL/GenBank/DDBJ databases">
        <title>The Genome Sequence of Coccidioides posadasii RMSCC_3488.</title>
        <authorList>
            <consortium name="Coccidioides Genome Resources Consortium"/>
            <consortium name="The Broad Institute Genome Sequencing Platform"/>
            <person name="Henn M.R."/>
            <person name="Sykes S."/>
            <person name="Young S."/>
            <person name="Jaffe D."/>
            <person name="Berlin A."/>
            <person name="Alvarez P."/>
            <person name="Butler J."/>
            <person name="Gnerre S."/>
            <person name="Grabherr M."/>
            <person name="Mauceli E."/>
            <person name="Brockman W."/>
            <person name="Kodira C."/>
            <person name="Alvarado L."/>
            <person name="Zeng Q."/>
            <person name="Crawford M."/>
            <person name="Antoine C."/>
            <person name="Devon K."/>
            <person name="Galgiani J."/>
            <person name="Orsborn K."/>
            <person name="Lewis M.L."/>
            <person name="Nusbaum C."/>
            <person name="Galagan J."/>
            <person name="Birren B."/>
        </authorList>
    </citation>
    <scope>NUCLEOTIDE SEQUENCE [LARGE SCALE GENOMIC DNA]</scope>
    <source>
        <strain evidence="2 3">RMSCC 3488</strain>
    </source>
</reference>
<dbReference type="PANTHER" id="PTHR14209:SF19">
    <property type="entry name" value="ISOAMYL ACETATE-HYDROLYZING ESTERASE 1 HOMOLOG"/>
    <property type="match status" value="1"/>
</dbReference>